<evidence type="ECO:0000313" key="13">
    <source>
        <dbReference type="EMBL" id="KDQ60589.1"/>
    </source>
</evidence>
<evidence type="ECO:0000259" key="12">
    <source>
        <dbReference type="Pfam" id="PF05189"/>
    </source>
</evidence>
<evidence type="ECO:0000256" key="5">
    <source>
        <dbReference type="ARBA" id="ARBA00022741"/>
    </source>
</evidence>
<name>A0A067Q0V1_9AGAM</name>
<dbReference type="GO" id="GO:0005634">
    <property type="term" value="C:nucleus"/>
    <property type="evidence" value="ECO:0007669"/>
    <property type="project" value="TreeGrafter"/>
</dbReference>
<dbReference type="InterPro" id="IPR036553">
    <property type="entry name" value="RPTC_insert"/>
</dbReference>
<reference evidence="14" key="1">
    <citation type="journal article" date="2014" name="Proc. Natl. Acad. Sci. U.S.A.">
        <title>Extensive sampling of basidiomycete genomes demonstrates inadequacy of the white-rot/brown-rot paradigm for wood decay fungi.</title>
        <authorList>
            <person name="Riley R."/>
            <person name="Salamov A.A."/>
            <person name="Brown D.W."/>
            <person name="Nagy L.G."/>
            <person name="Floudas D."/>
            <person name="Held B.W."/>
            <person name="Levasseur A."/>
            <person name="Lombard V."/>
            <person name="Morin E."/>
            <person name="Otillar R."/>
            <person name="Lindquist E.A."/>
            <person name="Sun H."/>
            <person name="LaButti K.M."/>
            <person name="Schmutz J."/>
            <person name="Jabbour D."/>
            <person name="Luo H."/>
            <person name="Baker S.E."/>
            <person name="Pisabarro A.G."/>
            <person name="Walton J.D."/>
            <person name="Blanchette R.A."/>
            <person name="Henrissat B."/>
            <person name="Martin F."/>
            <person name="Cullen D."/>
            <person name="Hibbett D.S."/>
            <person name="Grigoriev I.V."/>
        </authorList>
    </citation>
    <scope>NUCLEOTIDE SEQUENCE [LARGE SCALE GENOMIC DNA]</scope>
    <source>
        <strain evidence="14">MUCL 33604</strain>
    </source>
</reference>
<proteinExistence type="inferred from homology"/>
<dbReference type="InParanoid" id="A0A067Q0V1"/>
<feature type="domain" description="RNA 3'-terminal phosphate cyclase insert" evidence="12">
    <location>
        <begin position="193"/>
        <end position="295"/>
    </location>
</feature>
<dbReference type="Gene3D" id="3.65.10.20">
    <property type="entry name" value="RNA 3'-terminal phosphate cyclase domain"/>
    <property type="match status" value="1"/>
</dbReference>
<dbReference type="GO" id="GO:0005524">
    <property type="term" value="F:ATP binding"/>
    <property type="evidence" value="ECO:0007669"/>
    <property type="project" value="UniProtKB-KW"/>
</dbReference>
<dbReference type="GO" id="GO:0006396">
    <property type="term" value="P:RNA processing"/>
    <property type="evidence" value="ECO:0007669"/>
    <property type="project" value="InterPro"/>
</dbReference>
<dbReference type="InterPro" id="IPR037136">
    <property type="entry name" value="RNA3'_phos_cyclase_dom_sf"/>
</dbReference>
<evidence type="ECO:0000256" key="3">
    <source>
        <dbReference type="ARBA" id="ARBA00021428"/>
    </source>
</evidence>
<feature type="binding site" evidence="10">
    <location>
        <begin position="303"/>
        <end position="307"/>
    </location>
    <ligand>
        <name>ATP</name>
        <dbReference type="ChEBI" id="CHEBI:30616"/>
    </ligand>
</feature>
<dbReference type="InterPro" id="IPR013792">
    <property type="entry name" value="RNA3'P_cycl/enolpyr_Trfase_a/b"/>
</dbReference>
<dbReference type="SUPFAM" id="SSF55205">
    <property type="entry name" value="EPT/RTPC-like"/>
    <property type="match status" value="2"/>
</dbReference>
<dbReference type="PANTHER" id="PTHR11096:SF0">
    <property type="entry name" value="RNA 3'-TERMINAL PHOSPHATE CYCLASE"/>
    <property type="match status" value="1"/>
</dbReference>
<dbReference type="EMBL" id="KL197713">
    <property type="protein sequence ID" value="KDQ60589.1"/>
    <property type="molecule type" value="Genomic_DNA"/>
</dbReference>
<accession>A0A067Q0V1</accession>
<dbReference type="Proteomes" id="UP000027265">
    <property type="component" value="Unassembled WGS sequence"/>
</dbReference>
<dbReference type="NCBIfam" id="TIGR03399">
    <property type="entry name" value="RNA_3prim_cycl"/>
    <property type="match status" value="1"/>
</dbReference>
<evidence type="ECO:0000259" key="11">
    <source>
        <dbReference type="Pfam" id="PF01137"/>
    </source>
</evidence>
<dbReference type="PROSITE" id="PS01287">
    <property type="entry name" value="RTC"/>
    <property type="match status" value="1"/>
</dbReference>
<evidence type="ECO:0000256" key="6">
    <source>
        <dbReference type="ARBA" id="ARBA00024481"/>
    </source>
</evidence>
<organism evidence="13 14">
    <name type="scientific">Jaapia argillacea MUCL 33604</name>
    <dbReference type="NCBI Taxonomy" id="933084"/>
    <lineage>
        <taxon>Eukaryota</taxon>
        <taxon>Fungi</taxon>
        <taxon>Dikarya</taxon>
        <taxon>Basidiomycota</taxon>
        <taxon>Agaricomycotina</taxon>
        <taxon>Agaricomycetes</taxon>
        <taxon>Agaricomycetidae</taxon>
        <taxon>Jaapiales</taxon>
        <taxon>Jaapiaceae</taxon>
        <taxon>Jaapia</taxon>
    </lineage>
</organism>
<dbReference type="STRING" id="933084.A0A067Q0V1"/>
<evidence type="ECO:0000256" key="1">
    <source>
        <dbReference type="ARBA" id="ARBA00009206"/>
    </source>
</evidence>
<evidence type="ECO:0000256" key="2">
    <source>
        <dbReference type="ARBA" id="ARBA00012725"/>
    </source>
</evidence>
<dbReference type="PANTHER" id="PTHR11096">
    <property type="entry name" value="RNA 3' TERMINAL PHOSPHATE CYCLASE"/>
    <property type="match status" value="1"/>
</dbReference>
<dbReference type="Pfam" id="PF01137">
    <property type="entry name" value="RTC"/>
    <property type="match status" value="1"/>
</dbReference>
<dbReference type="InterPro" id="IPR017770">
    <property type="entry name" value="RNA3'_term_phos_cyc_type_1"/>
</dbReference>
<dbReference type="InterPro" id="IPR000228">
    <property type="entry name" value="RNA3'_term_phos_cyc"/>
</dbReference>
<evidence type="ECO:0000256" key="10">
    <source>
        <dbReference type="PIRSR" id="PIRSR005378-2"/>
    </source>
</evidence>
<dbReference type="GO" id="GO:0003963">
    <property type="term" value="F:RNA-3'-phosphate cyclase activity"/>
    <property type="evidence" value="ECO:0007669"/>
    <property type="project" value="UniProtKB-EC"/>
</dbReference>
<dbReference type="HOGENOM" id="CLU_027882_0_1_1"/>
<feature type="binding site" evidence="10">
    <location>
        <position position="108"/>
    </location>
    <ligand>
        <name>ATP</name>
        <dbReference type="ChEBI" id="CHEBI:30616"/>
    </ligand>
</feature>
<keyword evidence="4" id="KW-0436">Ligase</keyword>
<dbReference type="Gene3D" id="3.30.360.20">
    <property type="entry name" value="RNA 3'-terminal phosphate cyclase, insert domain"/>
    <property type="match status" value="1"/>
</dbReference>
<keyword evidence="14" id="KW-1185">Reference proteome</keyword>
<gene>
    <name evidence="13" type="ORF">JAAARDRAFT_554341</name>
</gene>
<dbReference type="InterPro" id="IPR013791">
    <property type="entry name" value="RNA3'-term_phos_cycl_insert"/>
</dbReference>
<dbReference type="InterPro" id="IPR023797">
    <property type="entry name" value="RNA3'_phos_cyclase_dom"/>
</dbReference>
<dbReference type="HAMAP" id="MF_00200">
    <property type="entry name" value="RTC"/>
    <property type="match status" value="1"/>
</dbReference>
<evidence type="ECO:0000256" key="8">
    <source>
        <dbReference type="ARBA" id="ARBA00045867"/>
    </source>
</evidence>
<feature type="active site" description="Tele-AMP-histidine intermediate" evidence="9">
    <location>
        <position position="329"/>
    </location>
</feature>
<dbReference type="PIRSF" id="PIRSF005378">
    <property type="entry name" value="RNA3'_term_phos_cycl_euk"/>
    <property type="match status" value="1"/>
</dbReference>
<evidence type="ECO:0000256" key="7">
    <source>
        <dbReference type="ARBA" id="ARBA00032543"/>
    </source>
</evidence>
<evidence type="ECO:0000313" key="14">
    <source>
        <dbReference type="Proteomes" id="UP000027265"/>
    </source>
</evidence>
<comment type="catalytic activity">
    <reaction evidence="6">
        <text>a 3'-end 3'-phospho-ribonucleotide-RNA + ATP = a 3'-end 2',3'-cyclophospho-ribonucleotide-RNA + AMP + diphosphate</text>
        <dbReference type="Rhea" id="RHEA:23976"/>
        <dbReference type="Rhea" id="RHEA-COMP:10463"/>
        <dbReference type="Rhea" id="RHEA-COMP:10464"/>
        <dbReference type="ChEBI" id="CHEBI:30616"/>
        <dbReference type="ChEBI" id="CHEBI:33019"/>
        <dbReference type="ChEBI" id="CHEBI:83062"/>
        <dbReference type="ChEBI" id="CHEBI:83064"/>
        <dbReference type="ChEBI" id="CHEBI:456215"/>
        <dbReference type="EC" id="6.5.1.4"/>
    </reaction>
</comment>
<protein>
    <recommendedName>
        <fullName evidence="3">RNA 3'-terminal phosphate cyclase</fullName>
        <ecNumber evidence="2">6.5.1.4</ecNumber>
    </recommendedName>
    <alternativeName>
        <fullName evidence="7">RNA terminal phosphate cyclase domain-containing protein 1</fullName>
    </alternativeName>
</protein>
<comment type="function">
    <text evidence="8">Catalyzes the conversion of 3'-phosphate to a 2',3'-cyclic phosphodiester at the end of RNA. The mechanism of action of the enzyme occurs in 3 steps: (A) adenylation of the enzyme by ATP; (B) transfer of adenylate to an RNA-N3'P to produce RNA-N3'PP5'A; (C) and attack of the adjacent 2'-hydroxyl on the 3'-phosphorus in the diester linkage to produce the cyclic end product. Likely functions in some aspects of cellular RNA processing. Function plays an important role in regulating axon regeneration by inhibiting central nervous system (CNS) axon regeneration following optic nerve injury.</text>
</comment>
<evidence type="ECO:0000256" key="4">
    <source>
        <dbReference type="ARBA" id="ARBA00022598"/>
    </source>
</evidence>
<feature type="domain" description="RNA 3'-terminal phosphate cyclase" evidence="11">
    <location>
        <begin position="16"/>
        <end position="346"/>
    </location>
</feature>
<dbReference type="Pfam" id="PF05189">
    <property type="entry name" value="RTC_insert"/>
    <property type="match status" value="1"/>
</dbReference>
<keyword evidence="10" id="KW-0067">ATP-binding</keyword>
<keyword evidence="5 10" id="KW-0547">Nucleotide-binding</keyword>
<evidence type="ECO:0000256" key="9">
    <source>
        <dbReference type="PIRSR" id="PIRSR005378-1"/>
    </source>
</evidence>
<dbReference type="AlphaFoldDB" id="A0A067Q0V1"/>
<comment type="similarity">
    <text evidence="1">Belongs to the RNA 3'-terminal cyclase family. Type 1 subfamily.</text>
</comment>
<dbReference type="InterPro" id="IPR020719">
    <property type="entry name" value="RNA3'_term_phos_cycl-like_CS"/>
</dbReference>
<dbReference type="EC" id="6.5.1.4" evidence="2"/>
<dbReference type="SUPFAM" id="SSF52913">
    <property type="entry name" value="RNA 3'-terminal phosphate cyclase, RPTC, insert domain"/>
    <property type="match status" value="1"/>
</dbReference>
<dbReference type="FunFam" id="3.30.360.20:FF:000002">
    <property type="entry name" value="RNA terminal phosphate cyclase-like 1"/>
    <property type="match status" value="1"/>
</dbReference>
<sequence length="372" mass="39246">MLQSCMARVLIDGSVLEGGGQILRNSIALSALLRKPLSIHNIRANRTPPGLKNQHAAGLKLVACISSGQLTGAERDSTTVEFDPGPIQVSTGYSADPGTAGSTTLLLQVALPCLLYSSKGTDPSTLILRGGTNASHAPQIDSTQHTLFPFLRRHFGLDPRLEVRQRGYYPKGGGEVIFTMPPIRGPLPPITLTDRGPLKSVKGFAYVARLPHSIARTMQQTAKEALVSSGVDADMINITAVRERDTDAVGAGSGIVLWAETENGCVLGGSAVGMRKTDPAQVALAAADELARNIAHGQCVDEYIQDQIIIFLALASGESKVKTGPLTLHTRTAIWVAEQLTDARFVVDEAPDGQTVTITCQGIGLTAEAVGV</sequence>
<dbReference type="OrthoDB" id="25029at2759"/>